<organism evidence="5 6">
    <name type="scientific">Ectothiorhodosinus mongolicus</name>
    <dbReference type="NCBI Taxonomy" id="233100"/>
    <lineage>
        <taxon>Bacteria</taxon>
        <taxon>Pseudomonadati</taxon>
        <taxon>Pseudomonadota</taxon>
        <taxon>Gammaproteobacteria</taxon>
        <taxon>Chromatiales</taxon>
        <taxon>Ectothiorhodospiraceae</taxon>
        <taxon>Ectothiorhodosinus</taxon>
    </lineage>
</organism>
<dbReference type="CDD" id="cd06422">
    <property type="entry name" value="NTP_transferase_like_1"/>
    <property type="match status" value="1"/>
</dbReference>
<dbReference type="InterPro" id="IPR050065">
    <property type="entry name" value="GlmU-like"/>
</dbReference>
<sequence length="250" mass="27307">MTTEAMILAAGRGERLRPQTDHTPKPLLPVAGRPLIVHHLERLSRAGYQRVVINVAHLGGQIEKALGDGGTWNLEIVYSREAEALETAGGIVQALPLFQEECFAVINGDIWCEHPLTPPPLVMDLPTDESPALGESTLAHLVMVPNPPHHPQGDFALKNGLLQAQGARQFTFAGIGWYRKALFAGCRPERLALAPLLRAAMQRNQVSGELFTGTWVDVGTPERLRWVREHLGDAQKSPDTNSVGFSGQDQ</sequence>
<dbReference type="InterPro" id="IPR005835">
    <property type="entry name" value="NTP_transferase_dom"/>
</dbReference>
<dbReference type="InterPro" id="IPR054790">
    <property type="entry name" value="MurU"/>
</dbReference>
<keyword evidence="2 5" id="KW-0548">Nucleotidyltransferase</keyword>
<evidence type="ECO:0000256" key="1">
    <source>
        <dbReference type="ARBA" id="ARBA00022679"/>
    </source>
</evidence>
<accession>A0A1R3VUE9</accession>
<dbReference type="Gene3D" id="3.90.550.10">
    <property type="entry name" value="Spore Coat Polysaccharide Biosynthesis Protein SpsA, Chain A"/>
    <property type="match status" value="1"/>
</dbReference>
<evidence type="ECO:0000256" key="2">
    <source>
        <dbReference type="ARBA" id="ARBA00022695"/>
    </source>
</evidence>
<dbReference type="Proteomes" id="UP000223759">
    <property type="component" value="Unassembled WGS sequence"/>
</dbReference>
<keyword evidence="1 5" id="KW-0808">Transferase</keyword>
<dbReference type="PANTHER" id="PTHR43584">
    <property type="entry name" value="NUCLEOTIDYL TRANSFERASE"/>
    <property type="match status" value="1"/>
</dbReference>
<dbReference type="SUPFAM" id="SSF53448">
    <property type="entry name" value="Nucleotide-diphospho-sugar transferases"/>
    <property type="match status" value="1"/>
</dbReference>
<feature type="region of interest" description="Disordered" evidence="3">
    <location>
        <begin position="231"/>
        <end position="250"/>
    </location>
</feature>
<dbReference type="Pfam" id="PF00483">
    <property type="entry name" value="NTP_transferase"/>
    <property type="match status" value="1"/>
</dbReference>
<dbReference type="STRING" id="233100.SAMN05216526_0877"/>
<dbReference type="AlphaFoldDB" id="A0A1R3VUE9"/>
<dbReference type="GO" id="GO:0016779">
    <property type="term" value="F:nucleotidyltransferase activity"/>
    <property type="evidence" value="ECO:0007669"/>
    <property type="project" value="UniProtKB-KW"/>
</dbReference>
<dbReference type="EMBL" id="FTPK01000002">
    <property type="protein sequence ID" value="SIT68540.1"/>
    <property type="molecule type" value="Genomic_DNA"/>
</dbReference>
<name>A0A1R3VUE9_9GAMM</name>
<evidence type="ECO:0000259" key="4">
    <source>
        <dbReference type="Pfam" id="PF00483"/>
    </source>
</evidence>
<dbReference type="RefSeq" id="WP_076755322.1">
    <property type="nucleotide sequence ID" value="NZ_CP023018.1"/>
</dbReference>
<feature type="domain" description="Nucleotidyl transferase" evidence="4">
    <location>
        <begin position="5"/>
        <end position="117"/>
    </location>
</feature>
<evidence type="ECO:0000256" key="3">
    <source>
        <dbReference type="SAM" id="MobiDB-lite"/>
    </source>
</evidence>
<evidence type="ECO:0000313" key="6">
    <source>
        <dbReference type="Proteomes" id="UP000223759"/>
    </source>
</evidence>
<keyword evidence="6" id="KW-1185">Reference proteome</keyword>
<dbReference type="NCBIfam" id="NF045761">
    <property type="entry name" value="NAMPUrTaseMurU"/>
    <property type="match status" value="1"/>
</dbReference>
<protein>
    <submittedName>
        <fullName evidence="5">MurNAc alpha-1-phosphate uridylyltransferase</fullName>
    </submittedName>
</protein>
<proteinExistence type="predicted"/>
<dbReference type="InterPro" id="IPR029044">
    <property type="entry name" value="Nucleotide-diphossugar_trans"/>
</dbReference>
<reference evidence="5 6" key="1">
    <citation type="submission" date="2017-01" db="EMBL/GenBank/DDBJ databases">
        <authorList>
            <person name="Mah S.A."/>
            <person name="Swanson W.J."/>
            <person name="Moy G.W."/>
            <person name="Vacquier V.D."/>
        </authorList>
    </citation>
    <scope>NUCLEOTIDE SEQUENCE [LARGE SCALE GENOMIC DNA]</scope>
    <source>
        <strain evidence="5 6">M9</strain>
    </source>
</reference>
<feature type="compositionally biased region" description="Polar residues" evidence="3">
    <location>
        <begin position="237"/>
        <end position="250"/>
    </location>
</feature>
<gene>
    <name evidence="5" type="ORF">SAMN05216526_0877</name>
</gene>
<dbReference type="PANTHER" id="PTHR43584:SF8">
    <property type="entry name" value="N-ACETYLMURAMATE ALPHA-1-PHOSPHATE URIDYLYLTRANSFERASE"/>
    <property type="match status" value="1"/>
</dbReference>
<evidence type="ECO:0000313" key="5">
    <source>
        <dbReference type="EMBL" id="SIT68540.1"/>
    </source>
</evidence>